<dbReference type="AlphaFoldDB" id="A0A8S1PHG3"/>
<dbReference type="EMBL" id="CAJJDM010000121">
    <property type="protein sequence ID" value="CAD8102241.1"/>
    <property type="molecule type" value="Genomic_DNA"/>
</dbReference>
<sequence>MKKTHPECQIFSQLCTPNGAVCIPITSYASIQLKTSCTVGTDGTCGCFTC</sequence>
<gene>
    <name evidence="1" type="ORF">PPRIM_AZ9-3.1.T1180001</name>
</gene>
<protein>
    <submittedName>
        <fullName evidence="1">Uncharacterized protein</fullName>
    </submittedName>
</protein>
<comment type="caution">
    <text evidence="1">The sequence shown here is derived from an EMBL/GenBank/DDBJ whole genome shotgun (WGS) entry which is preliminary data.</text>
</comment>
<evidence type="ECO:0000313" key="2">
    <source>
        <dbReference type="Proteomes" id="UP000688137"/>
    </source>
</evidence>
<name>A0A8S1PHG3_PARPR</name>
<organism evidence="1 2">
    <name type="scientific">Paramecium primaurelia</name>
    <dbReference type="NCBI Taxonomy" id="5886"/>
    <lineage>
        <taxon>Eukaryota</taxon>
        <taxon>Sar</taxon>
        <taxon>Alveolata</taxon>
        <taxon>Ciliophora</taxon>
        <taxon>Intramacronucleata</taxon>
        <taxon>Oligohymenophorea</taxon>
        <taxon>Peniculida</taxon>
        <taxon>Parameciidae</taxon>
        <taxon>Paramecium</taxon>
    </lineage>
</organism>
<evidence type="ECO:0000313" key="1">
    <source>
        <dbReference type="EMBL" id="CAD8102241.1"/>
    </source>
</evidence>
<accession>A0A8S1PHG3</accession>
<keyword evidence="2" id="KW-1185">Reference proteome</keyword>
<dbReference type="Proteomes" id="UP000688137">
    <property type="component" value="Unassembled WGS sequence"/>
</dbReference>
<proteinExistence type="predicted"/>
<reference evidence="1" key="1">
    <citation type="submission" date="2021-01" db="EMBL/GenBank/DDBJ databases">
        <authorList>
            <consortium name="Genoscope - CEA"/>
            <person name="William W."/>
        </authorList>
    </citation>
    <scope>NUCLEOTIDE SEQUENCE</scope>
</reference>